<name>A0A822MNN1_9VIBR</name>
<dbReference type="Proteomes" id="UP000049495">
    <property type="component" value="Unassembled WGS sequence"/>
</dbReference>
<evidence type="ECO:0000313" key="5">
    <source>
        <dbReference type="Proteomes" id="UP000049495"/>
    </source>
</evidence>
<sequence length="196" mass="22067">MAYEFCEEPVERARRTIVRSAMGFGSGAATGHKRGFRSDASRQYANEAACWHRYLPVLRYVHARLQGVNIENRCALLCMSKNDSPQTLHYVDPPYLPATRKLNTSGSVYRHEMNEGEHETLLAHLQSLKGSVVLSGYDSDLYNDVLVGWYKETRQARVSVGRGTGLRTECVWINSVGQEACVQALLANITHHDLRI</sequence>
<evidence type="ECO:0000313" key="4">
    <source>
        <dbReference type="EMBL" id="CDT00772.1"/>
    </source>
</evidence>
<dbReference type="PANTHER" id="PTHR30481:SF4">
    <property type="entry name" value="SITE-SPECIFIC DNA-METHYLTRANSFERASE (ADENINE-SPECIFIC)"/>
    <property type="match status" value="1"/>
</dbReference>
<gene>
    <name evidence="4" type="ORF">VCR5J5_1360097</name>
</gene>
<dbReference type="GO" id="GO:0009007">
    <property type="term" value="F:site-specific DNA-methyltransferase (adenine-specific) activity"/>
    <property type="evidence" value="ECO:0007669"/>
    <property type="project" value="UniProtKB-EC"/>
</dbReference>
<dbReference type="InterPro" id="IPR029063">
    <property type="entry name" value="SAM-dependent_MTases_sf"/>
</dbReference>
<dbReference type="GO" id="GO:0043565">
    <property type="term" value="F:sequence-specific DNA binding"/>
    <property type="evidence" value="ECO:0007669"/>
    <property type="project" value="TreeGrafter"/>
</dbReference>
<evidence type="ECO:0000256" key="1">
    <source>
        <dbReference type="ARBA" id="ARBA00022603"/>
    </source>
</evidence>
<dbReference type="PANTHER" id="PTHR30481">
    <property type="entry name" value="DNA ADENINE METHYLASE"/>
    <property type="match status" value="1"/>
</dbReference>
<dbReference type="InterPro" id="IPR012327">
    <property type="entry name" value="MeTrfase_D12"/>
</dbReference>
<dbReference type="SUPFAM" id="SSF53335">
    <property type="entry name" value="S-adenosyl-L-methionine-dependent methyltransferases"/>
    <property type="match status" value="1"/>
</dbReference>
<dbReference type="GO" id="GO:0032259">
    <property type="term" value="P:methylation"/>
    <property type="evidence" value="ECO:0007669"/>
    <property type="project" value="UniProtKB-KW"/>
</dbReference>
<dbReference type="GO" id="GO:1904047">
    <property type="term" value="F:S-adenosyl-L-methionine binding"/>
    <property type="evidence" value="ECO:0007669"/>
    <property type="project" value="TreeGrafter"/>
</dbReference>
<dbReference type="Gene3D" id="3.40.50.150">
    <property type="entry name" value="Vaccinia Virus protein VP39"/>
    <property type="match status" value="1"/>
</dbReference>
<dbReference type="REBASE" id="118921">
    <property type="entry name" value="M.VcrJ55ORF1360097P"/>
</dbReference>
<reference evidence="5" key="1">
    <citation type="submission" date="2014-06" db="EMBL/GenBank/DDBJ databases">
        <authorList>
            <person name="Le Roux Frederique"/>
        </authorList>
    </citation>
    <scope>NUCLEOTIDE SEQUENCE [LARGE SCALE GENOMIC DNA]</scope>
    <source>
        <strain evidence="5">J5-5</strain>
    </source>
</reference>
<organism evidence="4 5">
    <name type="scientific">Vibrio crassostreae</name>
    <dbReference type="NCBI Taxonomy" id="246167"/>
    <lineage>
        <taxon>Bacteria</taxon>
        <taxon>Pseudomonadati</taxon>
        <taxon>Pseudomonadota</taxon>
        <taxon>Gammaproteobacteria</taxon>
        <taxon>Vibrionales</taxon>
        <taxon>Vibrionaceae</taxon>
        <taxon>Vibrio</taxon>
    </lineage>
</organism>
<proteinExistence type="predicted"/>
<dbReference type="GO" id="GO:0006298">
    <property type="term" value="P:mismatch repair"/>
    <property type="evidence" value="ECO:0007669"/>
    <property type="project" value="TreeGrafter"/>
</dbReference>
<dbReference type="AlphaFoldDB" id="A0A822MNN1"/>
<comment type="caution">
    <text evidence="4">The sequence shown here is derived from an EMBL/GenBank/DDBJ whole genome shotgun (WGS) entry which is preliminary data.</text>
</comment>
<accession>A0A822MNN1</accession>
<dbReference type="EMBL" id="CCJV01000042">
    <property type="protein sequence ID" value="CDT00772.1"/>
    <property type="molecule type" value="Genomic_DNA"/>
</dbReference>
<keyword evidence="2" id="KW-0808">Transferase</keyword>
<evidence type="ECO:0000256" key="2">
    <source>
        <dbReference type="ARBA" id="ARBA00022679"/>
    </source>
</evidence>
<keyword evidence="1 4" id="KW-0489">Methyltransferase</keyword>
<evidence type="ECO:0000256" key="3">
    <source>
        <dbReference type="ARBA" id="ARBA00022691"/>
    </source>
</evidence>
<protein>
    <submittedName>
        <fullName evidence="4">Site-specific DNA methylase</fullName>
    </submittedName>
</protein>
<dbReference type="GO" id="GO:0009307">
    <property type="term" value="P:DNA restriction-modification system"/>
    <property type="evidence" value="ECO:0007669"/>
    <property type="project" value="InterPro"/>
</dbReference>
<keyword evidence="3" id="KW-0949">S-adenosyl-L-methionine</keyword>